<feature type="binding site" evidence="6">
    <location>
        <position position="130"/>
    </location>
    <ligand>
        <name>CoA</name>
        <dbReference type="ChEBI" id="CHEBI:57287"/>
    </ligand>
</feature>
<keyword evidence="2" id="KW-0808">Transferase</keyword>
<dbReference type="PDB" id="8GXF">
    <property type="method" value="X-ray"/>
    <property type="resolution" value="3.04 A"/>
    <property type="chains" value="A/B/C/D=1-193"/>
</dbReference>
<proteinExistence type="evidence at protein level"/>
<feature type="domain" description="N-acetyltransferase" evidence="1">
    <location>
        <begin position="14"/>
        <end position="174"/>
    </location>
</feature>
<dbReference type="Pfam" id="PF13302">
    <property type="entry name" value="Acetyltransf_3"/>
    <property type="match status" value="1"/>
</dbReference>
<dbReference type="OrthoDB" id="5295305at2"/>
<dbReference type="SMR" id="A0A0B3C4T8"/>
<evidence type="ECO:0000313" key="4">
    <source>
        <dbReference type="Proteomes" id="UP000030980"/>
    </source>
</evidence>
<evidence type="ECO:0000313" key="2">
    <source>
        <dbReference type="EMBL" id="KHO66522.1"/>
    </source>
</evidence>
<feature type="binding site" evidence="6">
    <location>
        <position position="106"/>
    </location>
    <ligand>
        <name>CoA</name>
        <dbReference type="ChEBI" id="CHEBI:57287"/>
    </ligand>
</feature>
<dbReference type="RefSeq" id="WP_027590118.1">
    <property type="nucleotide sequence ID" value="NZ_FMUP01000005.1"/>
</dbReference>
<dbReference type="InterPro" id="IPR016181">
    <property type="entry name" value="Acyl_CoA_acyltransferase"/>
</dbReference>
<name>A0A0B3C4T8_9PSED</name>
<sequence>MFKPQPVTLRRGALCLEPLAEADLVELLSLAEANRQSLIYMNGPLRPDWYRQGLAEQREGQAVIYAVRQDHALVGTTRFFDFMPGLPAVEIGGTWLAEDRHGSGLNAAIKFLMLRQAFEQWEMVRVQLKTAASNLRAQRAIEKLGARREGQLRNHRRLADGRLDDSILYSITDRDWPEIRRTLETELSAAARP</sequence>
<accession>A0A0B3C4T8</accession>
<keyword evidence="4" id="KW-1185">Reference proteome</keyword>
<keyword evidence="6" id="KW-0002">3D-structure</keyword>
<evidence type="ECO:0000259" key="1">
    <source>
        <dbReference type="PROSITE" id="PS51186"/>
    </source>
</evidence>
<evidence type="ECO:0000313" key="5">
    <source>
        <dbReference type="Proteomes" id="UP000186079"/>
    </source>
</evidence>
<gene>
    <name evidence="2" type="ORF">PT85_02890</name>
    <name evidence="3" type="ORF">SAMN05421672_12249</name>
</gene>
<dbReference type="EMBL" id="FTMC01000022">
    <property type="protein sequence ID" value="SIR40818.1"/>
    <property type="molecule type" value="Genomic_DNA"/>
</dbReference>
<dbReference type="GO" id="GO:0016747">
    <property type="term" value="F:acyltransferase activity, transferring groups other than amino-acyl groups"/>
    <property type="evidence" value="ECO:0007669"/>
    <property type="project" value="InterPro"/>
</dbReference>
<feature type="binding site" evidence="6">
    <location>
        <position position="136"/>
    </location>
    <ligand>
        <name>CoA</name>
        <dbReference type="ChEBI" id="CHEBI:57287"/>
    </ligand>
</feature>
<dbReference type="InterPro" id="IPR000182">
    <property type="entry name" value="GNAT_dom"/>
</dbReference>
<dbReference type="Proteomes" id="UP000186079">
    <property type="component" value="Unassembled WGS sequence"/>
</dbReference>
<protein>
    <submittedName>
        <fullName evidence="2">GCN5 family acetyltransferase</fullName>
    </submittedName>
    <submittedName>
        <fullName evidence="3">Protein N-acetyltransferase, RimJ/RimL family</fullName>
    </submittedName>
</protein>
<dbReference type="Proteomes" id="UP000030980">
    <property type="component" value="Unassembled WGS sequence"/>
</dbReference>
<evidence type="ECO:0000313" key="3">
    <source>
        <dbReference type="EMBL" id="SIR40818.1"/>
    </source>
</evidence>
<dbReference type="PANTHER" id="PTHR43610">
    <property type="entry name" value="BLL6696 PROTEIN"/>
    <property type="match status" value="1"/>
</dbReference>
<reference evidence="3 5" key="2">
    <citation type="submission" date="2017-01" db="EMBL/GenBank/DDBJ databases">
        <authorList>
            <person name="Mah S.A."/>
            <person name="Swanson W.J."/>
            <person name="Moy G.W."/>
            <person name="Vacquier V.D."/>
        </authorList>
    </citation>
    <scope>NUCLEOTIDE SEQUENCE [LARGE SCALE GENOMIC DNA]</scope>
    <source>
        <strain evidence="3 5">ATCC 29606</strain>
    </source>
</reference>
<organism evidence="2 4">
    <name type="scientific">Pseudomonas flexibilis</name>
    <dbReference type="NCBI Taxonomy" id="706570"/>
    <lineage>
        <taxon>Bacteria</taxon>
        <taxon>Pseudomonadati</taxon>
        <taxon>Pseudomonadota</taxon>
        <taxon>Gammaproteobacteria</taxon>
        <taxon>Pseudomonadales</taxon>
        <taxon>Pseudomonadaceae</taxon>
        <taxon>Pseudomonas</taxon>
    </lineage>
</organism>
<dbReference type="PANTHER" id="PTHR43610:SF1">
    <property type="entry name" value="N-ACETYLTRANSFERASE DOMAIN-CONTAINING PROTEIN"/>
    <property type="match status" value="1"/>
</dbReference>
<feature type="binding site" evidence="6">
    <location>
        <position position="102"/>
    </location>
    <ligand>
        <name>CoA</name>
        <dbReference type="ChEBI" id="CHEBI:57287"/>
    </ligand>
</feature>
<dbReference type="AlphaFoldDB" id="A0A0B3C4T8"/>
<feature type="binding site" evidence="6">
    <location>
        <position position="94"/>
    </location>
    <ligand>
        <name>CoA</name>
        <dbReference type="ChEBI" id="CHEBI:57287"/>
    </ligand>
</feature>
<reference evidence="6" key="3">
    <citation type="journal article" date="2022" name="Nucleic Acids Res.">
        <title>The novel type II toxin-antitoxin PacTA modulates Pseudomonas aeruginosa iron homeostasis by obstructing the DNA-binding activity of Fur.</title>
        <authorList>
            <person name="Song Y."/>
            <person name="Zhang S."/>
            <person name="Ye Z."/>
            <person name="Song Y."/>
            <person name="Chen L."/>
            <person name="Tong A."/>
            <person name="He Y."/>
            <person name="Bao R."/>
        </authorList>
    </citation>
    <scope>X-RAY CRYSTALLOGRAPHY (3.04 ANGSTROMS) IN COMPLEX WITH COA</scope>
</reference>
<reference evidence="2 4" key="1">
    <citation type="submission" date="2014-11" db="EMBL/GenBank/DDBJ databases">
        <title>Genome sequence of Pseudomonas tuomuerensis JCM 14085.</title>
        <authorList>
            <person name="Shin S.-K."/>
            <person name="Yi H."/>
        </authorList>
    </citation>
    <scope>NUCLEOTIDE SEQUENCE [LARGE SCALE GENOMIC DNA]</scope>
    <source>
        <strain evidence="2 4">JCM 14085</strain>
    </source>
</reference>
<dbReference type="STRING" id="706570.PT85_02890"/>
<dbReference type="SUPFAM" id="SSF55729">
    <property type="entry name" value="Acyl-CoA N-acyltransferases (Nat)"/>
    <property type="match status" value="1"/>
</dbReference>
<dbReference type="Gene3D" id="3.40.630.30">
    <property type="match status" value="1"/>
</dbReference>
<dbReference type="EMBL" id="JTAK01000001">
    <property type="protein sequence ID" value="KHO66522.1"/>
    <property type="molecule type" value="Genomic_DNA"/>
</dbReference>
<evidence type="ECO:0007829" key="6">
    <source>
        <dbReference type="PDB" id="8GXF"/>
    </source>
</evidence>
<dbReference type="PROSITE" id="PS51186">
    <property type="entry name" value="GNAT"/>
    <property type="match status" value="1"/>
</dbReference>
<feature type="binding site" evidence="6">
    <location>
        <position position="110"/>
    </location>
    <ligand>
        <name>CoA</name>
        <dbReference type="ChEBI" id="CHEBI:57287"/>
    </ligand>
</feature>